<evidence type="ECO:0000313" key="2">
    <source>
        <dbReference type="EMBL" id="KAJ5218367.1"/>
    </source>
</evidence>
<reference evidence="2" key="2">
    <citation type="journal article" date="2023" name="IMA Fungus">
        <title>Comparative genomic study of the Penicillium genus elucidates a diverse pangenome and 15 lateral gene transfer events.</title>
        <authorList>
            <person name="Petersen C."/>
            <person name="Sorensen T."/>
            <person name="Nielsen M.R."/>
            <person name="Sondergaard T.E."/>
            <person name="Sorensen J.L."/>
            <person name="Fitzpatrick D.A."/>
            <person name="Frisvad J.C."/>
            <person name="Nielsen K.L."/>
        </authorList>
    </citation>
    <scope>NUCLEOTIDE SEQUENCE</scope>
    <source>
        <strain evidence="2">IBT 15544</strain>
    </source>
</reference>
<dbReference type="SUPFAM" id="SSF52540">
    <property type="entry name" value="P-loop containing nucleoside triphosphate hydrolases"/>
    <property type="match status" value="1"/>
</dbReference>
<proteinExistence type="predicted"/>
<comment type="caution">
    <text evidence="2">The sequence shown here is derived from an EMBL/GenBank/DDBJ whole genome shotgun (WGS) entry which is preliminary data.</text>
</comment>
<dbReference type="EMBL" id="JAPQKR010000004">
    <property type="protein sequence ID" value="KAJ5218367.1"/>
    <property type="molecule type" value="Genomic_DNA"/>
</dbReference>
<evidence type="ECO:0000256" key="1">
    <source>
        <dbReference type="SAM" id="MobiDB-lite"/>
    </source>
</evidence>
<dbReference type="InterPro" id="IPR027417">
    <property type="entry name" value="P-loop_NTPase"/>
</dbReference>
<dbReference type="Gene3D" id="3.40.50.300">
    <property type="entry name" value="P-loop containing nucleotide triphosphate hydrolases"/>
    <property type="match status" value="1"/>
</dbReference>
<reference evidence="2" key="1">
    <citation type="submission" date="2022-12" db="EMBL/GenBank/DDBJ databases">
        <authorList>
            <person name="Petersen C."/>
        </authorList>
    </citation>
    <scope>NUCLEOTIDE SEQUENCE</scope>
    <source>
        <strain evidence="2">IBT 15544</strain>
    </source>
</reference>
<feature type="compositionally biased region" description="Polar residues" evidence="1">
    <location>
        <begin position="331"/>
        <end position="341"/>
    </location>
</feature>
<accession>A0A9W9NED7</accession>
<dbReference type="AlphaFoldDB" id="A0A9W9NED7"/>
<keyword evidence="3" id="KW-1185">Reference proteome</keyword>
<dbReference type="Proteomes" id="UP001150904">
    <property type="component" value="Unassembled WGS sequence"/>
</dbReference>
<evidence type="ECO:0000313" key="3">
    <source>
        <dbReference type="Proteomes" id="UP001150904"/>
    </source>
</evidence>
<organism evidence="2 3">
    <name type="scientific">Penicillium cinerascens</name>
    <dbReference type="NCBI Taxonomy" id="70096"/>
    <lineage>
        <taxon>Eukaryota</taxon>
        <taxon>Fungi</taxon>
        <taxon>Dikarya</taxon>
        <taxon>Ascomycota</taxon>
        <taxon>Pezizomycotina</taxon>
        <taxon>Eurotiomycetes</taxon>
        <taxon>Eurotiomycetidae</taxon>
        <taxon>Eurotiales</taxon>
        <taxon>Aspergillaceae</taxon>
        <taxon>Penicillium</taxon>
    </lineage>
</organism>
<dbReference type="PANTHER" id="PTHR35205">
    <property type="entry name" value="NB-ARC AND TPR DOMAIN PROTEIN"/>
    <property type="match status" value="1"/>
</dbReference>
<dbReference type="PANTHER" id="PTHR35205:SF1">
    <property type="entry name" value="ZU5 DOMAIN-CONTAINING PROTEIN"/>
    <property type="match status" value="1"/>
</dbReference>
<dbReference type="RefSeq" id="XP_058312940.1">
    <property type="nucleotide sequence ID" value="XM_058447529.1"/>
</dbReference>
<gene>
    <name evidence="2" type="ORF">N7498_000466</name>
</gene>
<feature type="region of interest" description="Disordered" evidence="1">
    <location>
        <begin position="1"/>
        <end position="22"/>
    </location>
</feature>
<sequence length="614" mass="70015">MSEGREKARPSPSSMVPFPRDPDFVDRSEIIVRINEGLSQPGARIGLAGIGGVGKSQLAVEASYRLRLHNSQIWVFWIYAGSAARFKLSLEEIATRTGIQGQGDPGANVFELVEAWLNSEESGKWVIILDNVDDDRFLRERPAPDPPTQEKPRKPLLNYIPKTRGAVVVTGRNEKAVVKIVARRNLIQIKPLLESEAIDLLHKKLLLPGHETKVSNLDTSKRLVRELGFLPLAICQAAGFISYFSPRCSVSQYLEKFLNSDHSAVMLLEHEVPEEDSLNRDWEAENSIATTWQLSFDHIARVHPPAADLLSLMCFFDRNEIPECVLKVPPKSSTQQTGLESNNKKRSHSEMEDSDQEFAVNIGVLRDFALVTMISSKSFTMHKLVRLITQAWLRKQLDRFDFWYTQFINNLRREFPRKFEKAEDLEKGHLLSPSIFQIYSFAVERQQRSKHPQPEMTAGEYHLLEMIRLYETNARERAMIDFLNDKMALAIRRLHRRIAEIPPNLNSESGEMLRLDTESLMHDNQLDINRRLPMLAASQEHFQDIDNMMKRVDESGQNITVPFTDALASGLDFMKSVISTSNTSKVIGLASRILRCCEEIDKEFMENYGAQHSS</sequence>
<feature type="region of interest" description="Disordered" evidence="1">
    <location>
        <begin position="330"/>
        <end position="352"/>
    </location>
</feature>
<dbReference type="OrthoDB" id="5986190at2759"/>
<dbReference type="GeneID" id="83174829"/>
<name>A0A9W9NED7_9EURO</name>
<protein>
    <submittedName>
        <fullName evidence="2">Tetratricopeptide-like helical</fullName>
    </submittedName>
</protein>